<gene>
    <name evidence="2" type="ORF">Cni_G13850</name>
</gene>
<protein>
    <submittedName>
        <fullName evidence="2">Miraculin-like</fullName>
    </submittedName>
</protein>
<proteinExistence type="predicted"/>
<dbReference type="Pfam" id="PF00197">
    <property type="entry name" value="Kunitz_legume"/>
    <property type="match status" value="1"/>
</dbReference>
<dbReference type="PANTHER" id="PTHR33107:SF5">
    <property type="entry name" value="KUNITZ TRYPSIN INHIBITOR 5"/>
    <property type="match status" value="1"/>
</dbReference>
<organism evidence="2 3">
    <name type="scientific">Canna indica</name>
    <name type="common">Indian-shot</name>
    <dbReference type="NCBI Taxonomy" id="4628"/>
    <lineage>
        <taxon>Eukaryota</taxon>
        <taxon>Viridiplantae</taxon>
        <taxon>Streptophyta</taxon>
        <taxon>Embryophyta</taxon>
        <taxon>Tracheophyta</taxon>
        <taxon>Spermatophyta</taxon>
        <taxon>Magnoliopsida</taxon>
        <taxon>Liliopsida</taxon>
        <taxon>Zingiberales</taxon>
        <taxon>Cannaceae</taxon>
        <taxon>Canna</taxon>
    </lineage>
</organism>
<evidence type="ECO:0000313" key="3">
    <source>
        <dbReference type="Proteomes" id="UP001327560"/>
    </source>
</evidence>
<dbReference type="PROSITE" id="PS00283">
    <property type="entry name" value="SOYBEAN_KUNITZ"/>
    <property type="match status" value="1"/>
</dbReference>
<dbReference type="Proteomes" id="UP001327560">
    <property type="component" value="Chromosome 4"/>
</dbReference>
<sequence length="101" mass="11281">MKPTVYVLAALLPLLVDPILDTNDNLLRPSVEYYIRPGFTNVAGGITLVGHNGSCPLRFFPGDADDNDIELEDDFNVEVQATIECTQSTVWKIELDDRTKR</sequence>
<keyword evidence="3" id="KW-1185">Reference proteome</keyword>
<dbReference type="InterPro" id="IPR011065">
    <property type="entry name" value="Kunitz_inhibitor_STI-like_sf"/>
</dbReference>
<accession>A0AAQ3KB12</accession>
<dbReference type="Gene3D" id="2.80.10.50">
    <property type="match status" value="1"/>
</dbReference>
<dbReference type="EMBL" id="CP136893">
    <property type="protein sequence ID" value="WOL05127.1"/>
    <property type="molecule type" value="Genomic_DNA"/>
</dbReference>
<dbReference type="InterPro" id="IPR002160">
    <property type="entry name" value="Prot_inh_Kunz-lg"/>
</dbReference>
<dbReference type="PANTHER" id="PTHR33107">
    <property type="entry name" value="KUNITZ TRYPSIN INHIBITOR 2"/>
    <property type="match status" value="1"/>
</dbReference>
<dbReference type="SUPFAM" id="SSF50386">
    <property type="entry name" value="STI-like"/>
    <property type="match status" value="1"/>
</dbReference>
<feature type="signal peptide" evidence="1">
    <location>
        <begin position="1"/>
        <end position="18"/>
    </location>
</feature>
<reference evidence="2 3" key="1">
    <citation type="submission" date="2023-10" db="EMBL/GenBank/DDBJ databases">
        <title>Chromosome-scale genome assembly provides insights into flower coloration mechanisms of Canna indica.</title>
        <authorList>
            <person name="Li C."/>
        </authorList>
    </citation>
    <scope>NUCLEOTIDE SEQUENCE [LARGE SCALE GENOMIC DNA]</scope>
    <source>
        <tissue evidence="2">Flower</tissue>
    </source>
</reference>
<dbReference type="GO" id="GO:0004866">
    <property type="term" value="F:endopeptidase inhibitor activity"/>
    <property type="evidence" value="ECO:0007669"/>
    <property type="project" value="InterPro"/>
</dbReference>
<name>A0AAQ3KB12_9LILI</name>
<feature type="chain" id="PRO_5042965888" evidence="1">
    <location>
        <begin position="19"/>
        <end position="101"/>
    </location>
</feature>
<evidence type="ECO:0000256" key="1">
    <source>
        <dbReference type="SAM" id="SignalP"/>
    </source>
</evidence>
<evidence type="ECO:0000313" key="2">
    <source>
        <dbReference type="EMBL" id="WOL05127.1"/>
    </source>
</evidence>
<keyword evidence="1" id="KW-0732">Signal</keyword>
<dbReference type="AlphaFoldDB" id="A0AAQ3KB12"/>